<dbReference type="Proteomes" id="UP000654304">
    <property type="component" value="Unassembled WGS sequence"/>
</dbReference>
<feature type="signal peptide" evidence="2">
    <location>
        <begin position="1"/>
        <end position="25"/>
    </location>
</feature>
<evidence type="ECO:0000256" key="2">
    <source>
        <dbReference type="SAM" id="SignalP"/>
    </source>
</evidence>
<reference evidence="3 4" key="1">
    <citation type="submission" date="2020-08" db="EMBL/GenBank/DDBJ databases">
        <title>Novel species isolated from subtropical streams in China.</title>
        <authorList>
            <person name="Lu H."/>
        </authorList>
    </citation>
    <scope>NUCLEOTIDE SEQUENCE [LARGE SCALE GENOMIC DNA]</scope>
    <source>
        <strain evidence="3 4">CY22W</strain>
    </source>
</reference>
<sequence length="419" mass="45725">MKNSSHISASVLVLTLILAACSDQSATQTATEIFAEKPWQESLSVEGEISAAEKTQLLIPGEGWETRVITEIVAEGSLLKKDQLIARFDAPNSRLELSQAEFDLLRKELAEQELQAMEVKSLAELSADQSKVSADLLLSERYAGAEQALFSKNRVLDAIQDQTFLNNKQRFLNWKNTQVSTRRLANEAVLKSQVETIAANANRQKKSLAALELRAPHDGVLKLAESWNGNKPQVGMTTTPGSDFGVLPQMDKLLASFNVPEARAIGLKTGLPLTIRLAGSGQDVKLQITKISTTASAQHAQSPVKYVEVEAALDSASISQYHIRPGQAIRGTIHLIDLPKAHSIPNIALIEQGGKYFADIQHSNQIRRVAVQVGQRGIARSEILSGLNKGASVILLPKDDSKTNKDNKDNKQNKEKDES</sequence>
<evidence type="ECO:0000313" key="3">
    <source>
        <dbReference type="EMBL" id="MBC3930073.1"/>
    </source>
</evidence>
<feature type="chain" id="PRO_5047326946" evidence="2">
    <location>
        <begin position="26"/>
        <end position="419"/>
    </location>
</feature>
<comment type="caution">
    <text evidence="3">The sequence shown here is derived from an EMBL/GenBank/DDBJ whole genome shotgun (WGS) entry which is preliminary data.</text>
</comment>
<proteinExistence type="predicted"/>
<dbReference type="PANTHER" id="PTHR30469:SF15">
    <property type="entry name" value="HLYD FAMILY OF SECRETION PROTEINS"/>
    <property type="match status" value="1"/>
</dbReference>
<name>A0ABR7A071_9BURK</name>
<feature type="compositionally biased region" description="Basic and acidic residues" evidence="1">
    <location>
        <begin position="397"/>
        <end position="419"/>
    </location>
</feature>
<organism evidence="3 4">
    <name type="scientific">Undibacterium curvum</name>
    <dbReference type="NCBI Taxonomy" id="2762294"/>
    <lineage>
        <taxon>Bacteria</taxon>
        <taxon>Pseudomonadati</taxon>
        <taxon>Pseudomonadota</taxon>
        <taxon>Betaproteobacteria</taxon>
        <taxon>Burkholderiales</taxon>
        <taxon>Oxalobacteraceae</taxon>
        <taxon>Undibacterium</taxon>
    </lineage>
</organism>
<evidence type="ECO:0000313" key="4">
    <source>
        <dbReference type="Proteomes" id="UP000654304"/>
    </source>
</evidence>
<keyword evidence="2" id="KW-0732">Signal</keyword>
<dbReference type="Gene3D" id="2.40.420.20">
    <property type="match status" value="1"/>
</dbReference>
<gene>
    <name evidence="3" type="ORF">H8K43_00170</name>
</gene>
<protein>
    <submittedName>
        <fullName evidence="3">HlyD family efflux transporter periplasmic adaptor subunit</fullName>
    </submittedName>
</protein>
<evidence type="ECO:0000256" key="1">
    <source>
        <dbReference type="SAM" id="MobiDB-lite"/>
    </source>
</evidence>
<dbReference type="RefSeq" id="WP_186901992.1">
    <property type="nucleotide sequence ID" value="NZ_JACOGD010000001.1"/>
</dbReference>
<dbReference type="Gene3D" id="2.40.30.170">
    <property type="match status" value="1"/>
</dbReference>
<dbReference type="PROSITE" id="PS51257">
    <property type="entry name" value="PROKAR_LIPOPROTEIN"/>
    <property type="match status" value="1"/>
</dbReference>
<accession>A0ABR7A071</accession>
<dbReference type="PANTHER" id="PTHR30469">
    <property type="entry name" value="MULTIDRUG RESISTANCE PROTEIN MDTA"/>
    <property type="match status" value="1"/>
</dbReference>
<dbReference type="EMBL" id="JACOGD010000001">
    <property type="protein sequence ID" value="MBC3930073.1"/>
    <property type="molecule type" value="Genomic_DNA"/>
</dbReference>
<feature type="region of interest" description="Disordered" evidence="1">
    <location>
        <begin position="395"/>
        <end position="419"/>
    </location>
</feature>
<keyword evidence="4" id="KW-1185">Reference proteome</keyword>